<dbReference type="EMBL" id="JABSTU010000001">
    <property type="protein sequence ID" value="KAH8039915.1"/>
    <property type="molecule type" value="Genomic_DNA"/>
</dbReference>
<feature type="region of interest" description="Disordered" evidence="1">
    <location>
        <begin position="77"/>
        <end position="175"/>
    </location>
</feature>
<feature type="compositionally biased region" description="Basic and acidic residues" evidence="1">
    <location>
        <begin position="258"/>
        <end position="267"/>
    </location>
</feature>
<feature type="compositionally biased region" description="Polar residues" evidence="1">
    <location>
        <begin position="245"/>
        <end position="257"/>
    </location>
</feature>
<sequence length="703" mass="75980">MEYPAKASTVNGAPQKAIKHQDTRLRNDEGTDYGRAETIEDIISELNATAKKDPALAEAFDDVILRDDGQQSIDALEQCDSITEVKDSTGSKDGGELGSTPTSAREEAKSAVGLADVSASAEGDTTAATNASEVDSQDTSKVVKAANGDSDRPLENQEVSECTDTVETDGEEKSANECAEIEAVDVLDVANADDNSVEMITGEIKAPDEAVMSPRRTARQRTASLKVTENATISPRRKPRHGSETSDVSPVDSSSKQQELKKDHVTSDSEEVFIALSTRKLRKPSGEGSGAKIAVKAKVNRPISDSGGDSPLVKVQRNLKLAKKVPSESKTGSNIPAIMKRSPKLAKRLASDSEGDSPLAKRMRSPKLAKRLASSSEGDSPLVKRKGNARLANRISSEGDRSSPLAKRMGSAKGLVKKMPQHSETKKADAQSVEPPSMKKPRKSFLKELVENKRTAQSNGRRDLQSTEQSAKKGKPMASKVAQNLISKAKRAVFHVKECPVSNSISLAKHSYDVENRDSCRVPKPKKAKDKAGTSMEGTSDSSGAELMMVSKKNRALESAYSWVGLNAGNTGATGVARADDRGNRFTAPNSFAQSAEGARLPPHHFKASDRHLQKCIQLSTRKFEPPARPSYLTIEVPSVTAGRMWGPTFSRQRPTVVFGGCDPMNTYVNLHGVRVLLHQWQKVSNITPTIRLVDIFRCFKHM</sequence>
<feature type="region of interest" description="Disordered" evidence="1">
    <location>
        <begin position="518"/>
        <end position="543"/>
    </location>
</feature>
<evidence type="ECO:0000313" key="3">
    <source>
        <dbReference type="Proteomes" id="UP000821866"/>
    </source>
</evidence>
<evidence type="ECO:0000313" key="2">
    <source>
        <dbReference type="EMBL" id="KAH8039915.1"/>
    </source>
</evidence>
<gene>
    <name evidence="2" type="ORF">HPB51_009171</name>
</gene>
<feature type="region of interest" description="Disordered" evidence="1">
    <location>
        <begin position="321"/>
        <end position="480"/>
    </location>
</feature>
<dbReference type="Proteomes" id="UP000821866">
    <property type="component" value="Chromosome 1"/>
</dbReference>
<reference evidence="2" key="2">
    <citation type="submission" date="2021-09" db="EMBL/GenBank/DDBJ databases">
        <authorList>
            <person name="Jia N."/>
            <person name="Wang J."/>
            <person name="Shi W."/>
            <person name="Du L."/>
            <person name="Sun Y."/>
            <person name="Zhan W."/>
            <person name="Jiang J."/>
            <person name="Wang Q."/>
            <person name="Zhang B."/>
            <person name="Ji P."/>
            <person name="Sakyi L.B."/>
            <person name="Cui X."/>
            <person name="Yuan T."/>
            <person name="Jiang B."/>
            <person name="Yang W."/>
            <person name="Lam T.T.-Y."/>
            <person name="Chang Q."/>
            <person name="Ding S."/>
            <person name="Wang X."/>
            <person name="Zhu J."/>
            <person name="Ruan X."/>
            <person name="Zhao L."/>
            <person name="Wei J."/>
            <person name="Que T."/>
            <person name="Du C."/>
            <person name="Cheng J."/>
            <person name="Dai P."/>
            <person name="Han X."/>
            <person name="Huang E."/>
            <person name="Gao Y."/>
            <person name="Liu J."/>
            <person name="Shao H."/>
            <person name="Ye R."/>
            <person name="Li L."/>
            <person name="Wei W."/>
            <person name="Wang X."/>
            <person name="Wang C."/>
            <person name="Huo Q."/>
            <person name="Li W."/>
            <person name="Guo W."/>
            <person name="Chen H."/>
            <person name="Chen S."/>
            <person name="Zhou L."/>
            <person name="Zhou L."/>
            <person name="Ni X."/>
            <person name="Tian J."/>
            <person name="Zhou Y."/>
            <person name="Sheng Y."/>
            <person name="Liu T."/>
            <person name="Pan Y."/>
            <person name="Xia L."/>
            <person name="Li J."/>
            <person name="Zhao F."/>
            <person name="Cao W."/>
        </authorList>
    </citation>
    <scope>NUCLEOTIDE SEQUENCE</scope>
    <source>
        <strain evidence="2">Rmic-2018</strain>
        <tissue evidence="2">Larvae</tissue>
    </source>
</reference>
<reference evidence="2" key="1">
    <citation type="journal article" date="2020" name="Cell">
        <title>Large-Scale Comparative Analyses of Tick Genomes Elucidate Their Genetic Diversity and Vector Capacities.</title>
        <authorList>
            <consortium name="Tick Genome and Microbiome Consortium (TIGMIC)"/>
            <person name="Jia N."/>
            <person name="Wang J."/>
            <person name="Shi W."/>
            <person name="Du L."/>
            <person name="Sun Y."/>
            <person name="Zhan W."/>
            <person name="Jiang J.F."/>
            <person name="Wang Q."/>
            <person name="Zhang B."/>
            <person name="Ji P."/>
            <person name="Bell-Sakyi L."/>
            <person name="Cui X.M."/>
            <person name="Yuan T.T."/>
            <person name="Jiang B.G."/>
            <person name="Yang W.F."/>
            <person name="Lam T.T."/>
            <person name="Chang Q.C."/>
            <person name="Ding S.J."/>
            <person name="Wang X.J."/>
            <person name="Zhu J.G."/>
            <person name="Ruan X.D."/>
            <person name="Zhao L."/>
            <person name="Wei J.T."/>
            <person name="Ye R.Z."/>
            <person name="Que T.C."/>
            <person name="Du C.H."/>
            <person name="Zhou Y.H."/>
            <person name="Cheng J.X."/>
            <person name="Dai P.F."/>
            <person name="Guo W.B."/>
            <person name="Han X.H."/>
            <person name="Huang E.J."/>
            <person name="Li L.F."/>
            <person name="Wei W."/>
            <person name="Gao Y.C."/>
            <person name="Liu J.Z."/>
            <person name="Shao H.Z."/>
            <person name="Wang X."/>
            <person name="Wang C.C."/>
            <person name="Yang T.C."/>
            <person name="Huo Q.B."/>
            <person name="Li W."/>
            <person name="Chen H.Y."/>
            <person name="Chen S.E."/>
            <person name="Zhou L.G."/>
            <person name="Ni X.B."/>
            <person name="Tian J.H."/>
            <person name="Sheng Y."/>
            <person name="Liu T."/>
            <person name="Pan Y.S."/>
            <person name="Xia L.Y."/>
            <person name="Li J."/>
            <person name="Zhao F."/>
            <person name="Cao W.C."/>
        </authorList>
    </citation>
    <scope>NUCLEOTIDE SEQUENCE</scope>
    <source>
        <strain evidence="2">Rmic-2018</strain>
    </source>
</reference>
<protein>
    <submittedName>
        <fullName evidence="2">Uncharacterized protein</fullName>
    </submittedName>
</protein>
<dbReference type="OrthoDB" id="6506785at2759"/>
<feature type="region of interest" description="Disordered" evidence="1">
    <location>
        <begin position="205"/>
        <end position="269"/>
    </location>
</feature>
<proteinExistence type="predicted"/>
<comment type="caution">
    <text evidence="2">The sequence shown here is derived from an EMBL/GenBank/DDBJ whole genome shotgun (WGS) entry which is preliminary data.</text>
</comment>
<feature type="compositionally biased region" description="Basic and acidic residues" evidence="1">
    <location>
        <begin position="83"/>
        <end position="95"/>
    </location>
</feature>
<feature type="region of interest" description="Disordered" evidence="1">
    <location>
        <begin position="1"/>
        <end position="33"/>
    </location>
</feature>
<accession>A0A9J6EZV5</accession>
<feature type="compositionally biased region" description="Polar residues" evidence="1">
    <location>
        <begin position="126"/>
        <end position="140"/>
    </location>
</feature>
<evidence type="ECO:0000256" key="1">
    <source>
        <dbReference type="SAM" id="MobiDB-lite"/>
    </source>
</evidence>
<name>A0A9J6EZV5_RHIMP</name>
<dbReference type="VEuPathDB" id="VectorBase:LOC119181916"/>
<feature type="compositionally biased region" description="Polar residues" evidence="1">
    <location>
        <begin position="220"/>
        <end position="233"/>
    </location>
</feature>
<dbReference type="OMA" id="EYPAKAS"/>
<keyword evidence="3" id="KW-1185">Reference proteome</keyword>
<dbReference type="AlphaFoldDB" id="A0A9J6EZV5"/>
<organism evidence="2 3">
    <name type="scientific">Rhipicephalus microplus</name>
    <name type="common">Cattle tick</name>
    <name type="synonym">Boophilus microplus</name>
    <dbReference type="NCBI Taxonomy" id="6941"/>
    <lineage>
        <taxon>Eukaryota</taxon>
        <taxon>Metazoa</taxon>
        <taxon>Ecdysozoa</taxon>
        <taxon>Arthropoda</taxon>
        <taxon>Chelicerata</taxon>
        <taxon>Arachnida</taxon>
        <taxon>Acari</taxon>
        <taxon>Parasitiformes</taxon>
        <taxon>Ixodida</taxon>
        <taxon>Ixodoidea</taxon>
        <taxon>Ixodidae</taxon>
        <taxon>Rhipicephalinae</taxon>
        <taxon>Rhipicephalus</taxon>
        <taxon>Boophilus</taxon>
    </lineage>
</organism>
<feature type="compositionally biased region" description="Basic residues" evidence="1">
    <location>
        <begin position="361"/>
        <end position="370"/>
    </location>
</feature>
<feature type="compositionally biased region" description="Basic and acidic residues" evidence="1">
    <location>
        <begin position="19"/>
        <end position="33"/>
    </location>
</feature>
<feature type="compositionally biased region" description="Basic and acidic residues" evidence="1">
    <location>
        <begin position="445"/>
        <end position="465"/>
    </location>
</feature>